<dbReference type="AlphaFoldDB" id="A0A1A9KFS9"/>
<organism evidence="1 2">
    <name type="scientific">Pseudomonas citronellolis</name>
    <dbReference type="NCBI Taxonomy" id="53408"/>
    <lineage>
        <taxon>Bacteria</taxon>
        <taxon>Pseudomonadati</taxon>
        <taxon>Pseudomonadota</taxon>
        <taxon>Gammaproteobacteria</taxon>
        <taxon>Pseudomonadales</taxon>
        <taxon>Pseudomonadaceae</taxon>
        <taxon>Pseudomonas</taxon>
    </lineage>
</organism>
<protein>
    <recommendedName>
        <fullName evidence="3">DUF4054 domain-containing protein</fullName>
    </recommendedName>
</protein>
<proteinExistence type="predicted"/>
<reference evidence="1 2" key="1">
    <citation type="submission" date="2016-05" db="EMBL/GenBank/DDBJ databases">
        <title>Genome Sequence of Pseudomonas citronellolis Strain SJTE-3, an Estrogens and Persistent Organic Pollutants degradation strain.</title>
        <authorList>
            <person name="Liang R."/>
        </authorList>
    </citation>
    <scope>NUCLEOTIDE SEQUENCE [LARGE SCALE GENOMIC DNA]</scope>
    <source>
        <strain evidence="1 2">SJTE-3</strain>
    </source>
</reference>
<evidence type="ECO:0000313" key="1">
    <source>
        <dbReference type="EMBL" id="ANI16666.1"/>
    </source>
</evidence>
<dbReference type="InterPro" id="IPR025127">
    <property type="entry name" value="DUF4054"/>
</dbReference>
<accession>A0A1A9KFS9</accession>
<sequence>MGVVVFDPAAFKQRYPEFTSVSDDLLSAYFSEGTIYLDNTDQSRVQDLGFRTVLLWMLTAHIAAINSGVNGEAASPLVGRINTATEGSVTVGADMGQVPFTATWFLQTKYGAAFWQATAPFRTMQYVPGRSREITWRNRFPWQP</sequence>
<dbReference type="EMBL" id="CP015878">
    <property type="protein sequence ID" value="ANI16666.1"/>
    <property type="molecule type" value="Genomic_DNA"/>
</dbReference>
<evidence type="ECO:0000313" key="2">
    <source>
        <dbReference type="Proteomes" id="UP000077748"/>
    </source>
</evidence>
<name>A0A1A9KFS9_9PSED</name>
<evidence type="ECO:0008006" key="3">
    <source>
        <dbReference type="Google" id="ProtNLM"/>
    </source>
</evidence>
<dbReference type="Proteomes" id="UP000077748">
    <property type="component" value="Chromosome"/>
</dbReference>
<dbReference type="RefSeq" id="WP_064583957.1">
    <property type="nucleotide sequence ID" value="NZ_CP015878.1"/>
</dbReference>
<dbReference type="Pfam" id="PF13262">
    <property type="entry name" value="DUF4054"/>
    <property type="match status" value="1"/>
</dbReference>
<gene>
    <name evidence="1" type="ORF">A9C11_23040</name>
</gene>